<dbReference type="Gene3D" id="3.40.50.300">
    <property type="entry name" value="P-loop containing nucleotide triphosphate hydrolases"/>
    <property type="match status" value="1"/>
</dbReference>
<dbReference type="InterPro" id="IPR027417">
    <property type="entry name" value="P-loop_NTPase"/>
</dbReference>
<organism evidence="1 2">
    <name type="scientific">Staurois parvus</name>
    <dbReference type="NCBI Taxonomy" id="386267"/>
    <lineage>
        <taxon>Eukaryota</taxon>
        <taxon>Metazoa</taxon>
        <taxon>Chordata</taxon>
        <taxon>Craniata</taxon>
        <taxon>Vertebrata</taxon>
        <taxon>Euteleostomi</taxon>
        <taxon>Amphibia</taxon>
        <taxon>Batrachia</taxon>
        <taxon>Anura</taxon>
        <taxon>Neobatrachia</taxon>
        <taxon>Ranoidea</taxon>
        <taxon>Ranidae</taxon>
        <taxon>Staurois</taxon>
    </lineage>
</organism>
<accession>A0ABN9HCX0</accession>
<evidence type="ECO:0000313" key="1">
    <source>
        <dbReference type="EMBL" id="CAI9618180.1"/>
    </source>
</evidence>
<comment type="caution">
    <text evidence="1">The sequence shown here is derived from an EMBL/GenBank/DDBJ whole genome shotgun (WGS) entry which is preliminary data.</text>
</comment>
<dbReference type="PANTHER" id="PTHR43394:SF1">
    <property type="entry name" value="ATP-BINDING CASSETTE SUB-FAMILY B MEMBER 10, MITOCHONDRIAL"/>
    <property type="match status" value="1"/>
</dbReference>
<dbReference type="Proteomes" id="UP001162483">
    <property type="component" value="Unassembled WGS sequence"/>
</dbReference>
<name>A0ABN9HCX0_9NEOB</name>
<proteinExistence type="predicted"/>
<dbReference type="SUPFAM" id="SSF52540">
    <property type="entry name" value="P-loop containing nucleoside triphosphate hydrolases"/>
    <property type="match status" value="1"/>
</dbReference>
<gene>
    <name evidence="1" type="ORF">SPARVUS_LOCUS15647326</name>
</gene>
<sequence length="78" mass="8859">MDEATASIDMATENILQKVVMTAFQERTVVIIAHRVHTILKADMVIVMKRGAIMEYDKPEALLEREDSMFASYVQADK</sequence>
<protein>
    <submittedName>
        <fullName evidence="1">Uncharacterized protein</fullName>
    </submittedName>
</protein>
<dbReference type="PANTHER" id="PTHR43394">
    <property type="entry name" value="ATP-DEPENDENT PERMEASE MDL1, MITOCHONDRIAL"/>
    <property type="match status" value="1"/>
</dbReference>
<reference evidence="1" key="1">
    <citation type="submission" date="2023-05" db="EMBL/GenBank/DDBJ databases">
        <authorList>
            <person name="Stuckert A."/>
        </authorList>
    </citation>
    <scope>NUCLEOTIDE SEQUENCE</scope>
</reference>
<keyword evidence="2" id="KW-1185">Reference proteome</keyword>
<dbReference type="InterPro" id="IPR039421">
    <property type="entry name" value="Type_1_exporter"/>
</dbReference>
<evidence type="ECO:0000313" key="2">
    <source>
        <dbReference type="Proteomes" id="UP001162483"/>
    </source>
</evidence>
<dbReference type="EMBL" id="CATNWA010020403">
    <property type="protein sequence ID" value="CAI9618180.1"/>
    <property type="molecule type" value="Genomic_DNA"/>
</dbReference>